<name>A0A0F9RDV4_9ZZZZ</name>
<accession>A0A0F9RDV4</accession>
<protein>
    <submittedName>
        <fullName evidence="1">Uncharacterized protein</fullName>
    </submittedName>
</protein>
<sequence length="64" mass="7502">MALPVIELFCPDCKGDGDLWENPRLNYETTCKNCGHQWEYIELKEICHRLKQKEKENGNSNSCK</sequence>
<gene>
    <name evidence="1" type="ORF">LCGC14_0659860</name>
</gene>
<dbReference type="AlphaFoldDB" id="A0A0F9RDV4"/>
<organism evidence="1">
    <name type="scientific">marine sediment metagenome</name>
    <dbReference type="NCBI Taxonomy" id="412755"/>
    <lineage>
        <taxon>unclassified sequences</taxon>
        <taxon>metagenomes</taxon>
        <taxon>ecological metagenomes</taxon>
    </lineage>
</organism>
<proteinExistence type="predicted"/>
<comment type="caution">
    <text evidence="1">The sequence shown here is derived from an EMBL/GenBank/DDBJ whole genome shotgun (WGS) entry which is preliminary data.</text>
</comment>
<dbReference type="EMBL" id="LAZR01001259">
    <property type="protein sequence ID" value="KKN47752.1"/>
    <property type="molecule type" value="Genomic_DNA"/>
</dbReference>
<evidence type="ECO:0000313" key="1">
    <source>
        <dbReference type="EMBL" id="KKN47752.1"/>
    </source>
</evidence>
<reference evidence="1" key="1">
    <citation type="journal article" date="2015" name="Nature">
        <title>Complex archaea that bridge the gap between prokaryotes and eukaryotes.</title>
        <authorList>
            <person name="Spang A."/>
            <person name="Saw J.H."/>
            <person name="Jorgensen S.L."/>
            <person name="Zaremba-Niedzwiedzka K."/>
            <person name="Martijn J."/>
            <person name="Lind A.E."/>
            <person name="van Eijk R."/>
            <person name="Schleper C."/>
            <person name="Guy L."/>
            <person name="Ettema T.J."/>
        </authorList>
    </citation>
    <scope>NUCLEOTIDE SEQUENCE</scope>
</reference>